<proteinExistence type="inferred from homology"/>
<evidence type="ECO:0000256" key="1">
    <source>
        <dbReference type="ARBA" id="ARBA00004496"/>
    </source>
</evidence>
<feature type="binding site" evidence="8">
    <location>
        <begin position="21"/>
        <end position="26"/>
    </location>
    <ligand>
        <name>ATP</name>
        <dbReference type="ChEBI" id="CHEBI:30616"/>
    </ligand>
</feature>
<dbReference type="GO" id="GO:0005737">
    <property type="term" value="C:cytoplasm"/>
    <property type="evidence" value="ECO:0007669"/>
    <property type="project" value="UniProtKB-SubCell"/>
</dbReference>
<gene>
    <name evidence="8 10" type="primary">tilS</name>
    <name evidence="10" type="ORF">IAD31_05575</name>
</gene>
<keyword evidence="5 8" id="KW-0547">Nucleotide-binding</keyword>
<evidence type="ECO:0000256" key="8">
    <source>
        <dbReference type="HAMAP-Rule" id="MF_01161"/>
    </source>
</evidence>
<dbReference type="InterPro" id="IPR012796">
    <property type="entry name" value="Lysidine-tRNA-synth_C"/>
</dbReference>
<evidence type="ECO:0000256" key="4">
    <source>
        <dbReference type="ARBA" id="ARBA00022694"/>
    </source>
</evidence>
<dbReference type="NCBIfam" id="TIGR02432">
    <property type="entry name" value="lysidine_TilS_N"/>
    <property type="match status" value="1"/>
</dbReference>
<keyword evidence="6 8" id="KW-0067">ATP-binding</keyword>
<comment type="caution">
    <text evidence="10">The sequence shown here is derived from an EMBL/GenBank/DDBJ whole genome shotgun (WGS) entry which is preliminary data.</text>
</comment>
<dbReference type="PANTHER" id="PTHR43033">
    <property type="entry name" value="TRNA(ILE)-LYSIDINE SYNTHASE-RELATED"/>
    <property type="match status" value="1"/>
</dbReference>
<dbReference type="GO" id="GO:0032267">
    <property type="term" value="F:tRNA(Ile)-lysidine synthase activity"/>
    <property type="evidence" value="ECO:0007669"/>
    <property type="project" value="UniProtKB-EC"/>
</dbReference>
<name>A0A9D0YUK0_9FIRM</name>
<dbReference type="InterPro" id="IPR012795">
    <property type="entry name" value="tRNA_Ile_lys_synt_N"/>
</dbReference>
<evidence type="ECO:0000256" key="2">
    <source>
        <dbReference type="ARBA" id="ARBA00022490"/>
    </source>
</evidence>
<dbReference type="CDD" id="cd01992">
    <property type="entry name" value="TilS_N"/>
    <property type="match status" value="1"/>
</dbReference>
<dbReference type="Pfam" id="PF01171">
    <property type="entry name" value="ATP_bind_3"/>
    <property type="match status" value="1"/>
</dbReference>
<reference evidence="10" key="1">
    <citation type="submission" date="2020-10" db="EMBL/GenBank/DDBJ databases">
        <authorList>
            <person name="Gilroy R."/>
        </authorList>
    </citation>
    <scope>NUCLEOTIDE SEQUENCE</scope>
    <source>
        <strain evidence="10">ChiGjej2B2-12916</strain>
    </source>
</reference>
<dbReference type="Proteomes" id="UP000886879">
    <property type="component" value="Unassembled WGS sequence"/>
</dbReference>
<dbReference type="SMART" id="SM00977">
    <property type="entry name" value="TilS_C"/>
    <property type="match status" value="1"/>
</dbReference>
<sequence length="437" mass="48435">MAELFSYHLIAPGDRVLCAVSGGADSMYLLCRLLDGASRGGYQVGAAHFHHGIREASDGEEDFVRTWCERHQVPLHVGHGDVPAAAAQRGQGVEETARALRYAFLYDTARREGYTLIATGHHAGDQAETVLMHLIRGSGLQGLRGIQPRKGMLIRPMLEVTREQVEDYLRRRHIPHVEDESNADPAYTRNRMRHQVLPLLGELNPQAVHHIAQAAAKLREDAQLLDTLAQAVPGVTQGPEGVAVDISQLLAQPRPLVMRRLAQVLTGLHIHPSQVYLDGLYGLMAEAQSGARLDLPGYVAQKSWNRLDITPVREENPLCPVPLRDGYTPWGEWRVECRTAICPQEKGEGLWLIPGNYVLRPREVGDTLQLPKRPTKTVKKLMIEKKIPSHLRPRLPVVAQGERVAAVALLGVDQAFLAQPGQPARYINVTKENEDHA</sequence>
<dbReference type="PANTHER" id="PTHR43033:SF1">
    <property type="entry name" value="TRNA(ILE)-LYSIDINE SYNTHASE-RELATED"/>
    <property type="match status" value="1"/>
</dbReference>
<dbReference type="NCBIfam" id="TIGR02433">
    <property type="entry name" value="lysidine_TilS_C"/>
    <property type="match status" value="1"/>
</dbReference>
<dbReference type="SUPFAM" id="SSF82829">
    <property type="entry name" value="MesJ substrate recognition domain-like"/>
    <property type="match status" value="1"/>
</dbReference>
<comment type="function">
    <text evidence="8">Ligates lysine onto the cytidine present at position 34 of the AUA codon-specific tRNA(Ile) that contains the anticodon CAU, in an ATP-dependent manner. Cytidine is converted to lysidine, thus changing the amino acid specificity of the tRNA from methionine to isoleucine.</text>
</comment>
<dbReference type="AlphaFoldDB" id="A0A9D0YUK0"/>
<feature type="domain" description="Lysidine-tRNA(Ile) synthetase C-terminal" evidence="9">
    <location>
        <begin position="357"/>
        <end position="429"/>
    </location>
</feature>
<keyword evidence="3 8" id="KW-0436">Ligase</keyword>
<evidence type="ECO:0000259" key="9">
    <source>
        <dbReference type="SMART" id="SM00977"/>
    </source>
</evidence>
<comment type="similarity">
    <text evidence="8">Belongs to the tRNA(Ile)-lysidine synthase family.</text>
</comment>
<evidence type="ECO:0000256" key="3">
    <source>
        <dbReference type="ARBA" id="ARBA00022598"/>
    </source>
</evidence>
<dbReference type="GO" id="GO:0006400">
    <property type="term" value="P:tRNA modification"/>
    <property type="evidence" value="ECO:0007669"/>
    <property type="project" value="UniProtKB-UniRule"/>
</dbReference>
<dbReference type="GO" id="GO:0005524">
    <property type="term" value="F:ATP binding"/>
    <property type="evidence" value="ECO:0007669"/>
    <property type="project" value="UniProtKB-UniRule"/>
</dbReference>
<reference evidence="10" key="2">
    <citation type="journal article" date="2021" name="PeerJ">
        <title>Extensive microbial diversity within the chicken gut microbiome revealed by metagenomics and culture.</title>
        <authorList>
            <person name="Gilroy R."/>
            <person name="Ravi A."/>
            <person name="Getino M."/>
            <person name="Pursley I."/>
            <person name="Horton D.L."/>
            <person name="Alikhan N.F."/>
            <person name="Baker D."/>
            <person name="Gharbi K."/>
            <person name="Hall N."/>
            <person name="Watson M."/>
            <person name="Adriaenssens E.M."/>
            <person name="Foster-Nyarko E."/>
            <person name="Jarju S."/>
            <person name="Secka A."/>
            <person name="Antonio M."/>
            <person name="Oren A."/>
            <person name="Chaudhuri R.R."/>
            <person name="La Ragione R."/>
            <person name="Hildebrand F."/>
            <person name="Pallen M.J."/>
        </authorList>
    </citation>
    <scope>NUCLEOTIDE SEQUENCE</scope>
    <source>
        <strain evidence="10">ChiGjej2B2-12916</strain>
    </source>
</reference>
<dbReference type="EMBL" id="DVFO01000053">
    <property type="protein sequence ID" value="HIQ61048.1"/>
    <property type="molecule type" value="Genomic_DNA"/>
</dbReference>
<comment type="domain">
    <text evidence="8">The N-terminal region contains the highly conserved SGGXDS motif, predicted to be a P-loop motif involved in ATP binding.</text>
</comment>
<keyword evidence="2 8" id="KW-0963">Cytoplasm</keyword>
<evidence type="ECO:0000313" key="10">
    <source>
        <dbReference type="EMBL" id="HIQ61048.1"/>
    </source>
</evidence>
<evidence type="ECO:0000256" key="6">
    <source>
        <dbReference type="ARBA" id="ARBA00022840"/>
    </source>
</evidence>
<evidence type="ECO:0000313" key="11">
    <source>
        <dbReference type="Proteomes" id="UP000886879"/>
    </source>
</evidence>
<comment type="catalytic activity">
    <reaction evidence="7 8">
        <text>cytidine(34) in tRNA(Ile2) + L-lysine + ATP = lysidine(34) in tRNA(Ile2) + AMP + diphosphate + H(+)</text>
        <dbReference type="Rhea" id="RHEA:43744"/>
        <dbReference type="Rhea" id="RHEA-COMP:10625"/>
        <dbReference type="Rhea" id="RHEA-COMP:10670"/>
        <dbReference type="ChEBI" id="CHEBI:15378"/>
        <dbReference type="ChEBI" id="CHEBI:30616"/>
        <dbReference type="ChEBI" id="CHEBI:32551"/>
        <dbReference type="ChEBI" id="CHEBI:33019"/>
        <dbReference type="ChEBI" id="CHEBI:82748"/>
        <dbReference type="ChEBI" id="CHEBI:83665"/>
        <dbReference type="ChEBI" id="CHEBI:456215"/>
        <dbReference type="EC" id="6.3.4.19"/>
    </reaction>
</comment>
<protein>
    <recommendedName>
        <fullName evidence="8">tRNA(Ile)-lysidine synthase</fullName>
        <ecNumber evidence="8">6.3.4.19</ecNumber>
    </recommendedName>
    <alternativeName>
        <fullName evidence="8">tRNA(Ile)-2-lysyl-cytidine synthase</fullName>
    </alternativeName>
    <alternativeName>
        <fullName evidence="8">tRNA(Ile)-lysidine synthetase</fullName>
    </alternativeName>
</protein>
<organism evidence="10 11">
    <name type="scientific">Candidatus Enterenecus faecium</name>
    <dbReference type="NCBI Taxonomy" id="2840780"/>
    <lineage>
        <taxon>Bacteria</taxon>
        <taxon>Bacillati</taxon>
        <taxon>Bacillota</taxon>
        <taxon>Clostridia</taxon>
        <taxon>Eubacteriales</taxon>
        <taxon>Candidatus Enterenecus</taxon>
    </lineage>
</organism>
<keyword evidence="4 8" id="KW-0819">tRNA processing</keyword>
<dbReference type="EC" id="6.3.4.19" evidence="8"/>
<comment type="subcellular location">
    <subcellularLocation>
        <location evidence="1 8">Cytoplasm</location>
    </subcellularLocation>
</comment>
<dbReference type="SUPFAM" id="SSF52402">
    <property type="entry name" value="Adenine nucleotide alpha hydrolases-like"/>
    <property type="match status" value="1"/>
</dbReference>
<dbReference type="Pfam" id="PF11734">
    <property type="entry name" value="TilS_C"/>
    <property type="match status" value="1"/>
</dbReference>
<dbReference type="InterPro" id="IPR011063">
    <property type="entry name" value="TilS/TtcA_N"/>
</dbReference>
<dbReference type="HAMAP" id="MF_01161">
    <property type="entry name" value="tRNA_Ile_lys_synt"/>
    <property type="match status" value="1"/>
</dbReference>
<dbReference type="InterPro" id="IPR014729">
    <property type="entry name" value="Rossmann-like_a/b/a_fold"/>
</dbReference>
<evidence type="ECO:0000256" key="5">
    <source>
        <dbReference type="ARBA" id="ARBA00022741"/>
    </source>
</evidence>
<dbReference type="Gene3D" id="3.40.50.620">
    <property type="entry name" value="HUPs"/>
    <property type="match status" value="1"/>
</dbReference>
<dbReference type="SUPFAM" id="SSF56037">
    <property type="entry name" value="PheT/TilS domain"/>
    <property type="match status" value="1"/>
</dbReference>
<evidence type="ECO:0000256" key="7">
    <source>
        <dbReference type="ARBA" id="ARBA00048539"/>
    </source>
</evidence>
<dbReference type="InterPro" id="IPR012094">
    <property type="entry name" value="tRNA_Ile_lys_synt"/>
</dbReference>
<accession>A0A9D0YUK0</accession>